<sequence>MGTSSQLFDDWQSESAWKPCSAEMREVYSMNSDTDSEREALWRPAVRAHPHSPESQSIAMRGCSATSSSESTTTVVKRRSIADYNLSLA</sequence>
<evidence type="ECO:0000256" key="1">
    <source>
        <dbReference type="SAM" id="MobiDB-lite"/>
    </source>
</evidence>
<proteinExistence type="predicted"/>
<protein>
    <submittedName>
        <fullName evidence="2">Uncharacterized protein</fullName>
    </submittedName>
</protein>
<feature type="compositionally biased region" description="Low complexity" evidence="1">
    <location>
        <begin position="64"/>
        <end position="74"/>
    </location>
</feature>
<keyword evidence="3" id="KW-1185">Reference proteome</keyword>
<accession>A0A5C3MWS9</accession>
<organism evidence="2 3">
    <name type="scientific">Heliocybe sulcata</name>
    <dbReference type="NCBI Taxonomy" id="5364"/>
    <lineage>
        <taxon>Eukaryota</taxon>
        <taxon>Fungi</taxon>
        <taxon>Dikarya</taxon>
        <taxon>Basidiomycota</taxon>
        <taxon>Agaricomycotina</taxon>
        <taxon>Agaricomycetes</taxon>
        <taxon>Gloeophyllales</taxon>
        <taxon>Gloeophyllaceae</taxon>
        <taxon>Heliocybe</taxon>
    </lineage>
</organism>
<feature type="region of interest" description="Disordered" evidence="1">
    <location>
        <begin position="48"/>
        <end position="74"/>
    </location>
</feature>
<dbReference type="AlphaFoldDB" id="A0A5C3MWS9"/>
<dbReference type="EMBL" id="ML213516">
    <property type="protein sequence ID" value="TFK49315.1"/>
    <property type="molecule type" value="Genomic_DNA"/>
</dbReference>
<evidence type="ECO:0000313" key="3">
    <source>
        <dbReference type="Proteomes" id="UP000305948"/>
    </source>
</evidence>
<evidence type="ECO:0000313" key="2">
    <source>
        <dbReference type="EMBL" id="TFK49315.1"/>
    </source>
</evidence>
<name>A0A5C3MWS9_9AGAM</name>
<gene>
    <name evidence="2" type="ORF">OE88DRAFT_1662808</name>
</gene>
<dbReference type="Proteomes" id="UP000305948">
    <property type="component" value="Unassembled WGS sequence"/>
</dbReference>
<reference evidence="2 3" key="1">
    <citation type="journal article" date="2019" name="Nat. Ecol. Evol.">
        <title>Megaphylogeny resolves global patterns of mushroom evolution.</title>
        <authorList>
            <person name="Varga T."/>
            <person name="Krizsan K."/>
            <person name="Foldi C."/>
            <person name="Dima B."/>
            <person name="Sanchez-Garcia M."/>
            <person name="Sanchez-Ramirez S."/>
            <person name="Szollosi G.J."/>
            <person name="Szarkandi J.G."/>
            <person name="Papp V."/>
            <person name="Albert L."/>
            <person name="Andreopoulos W."/>
            <person name="Angelini C."/>
            <person name="Antonin V."/>
            <person name="Barry K.W."/>
            <person name="Bougher N.L."/>
            <person name="Buchanan P."/>
            <person name="Buyck B."/>
            <person name="Bense V."/>
            <person name="Catcheside P."/>
            <person name="Chovatia M."/>
            <person name="Cooper J."/>
            <person name="Damon W."/>
            <person name="Desjardin D."/>
            <person name="Finy P."/>
            <person name="Geml J."/>
            <person name="Haridas S."/>
            <person name="Hughes K."/>
            <person name="Justo A."/>
            <person name="Karasinski D."/>
            <person name="Kautmanova I."/>
            <person name="Kiss B."/>
            <person name="Kocsube S."/>
            <person name="Kotiranta H."/>
            <person name="LaButti K.M."/>
            <person name="Lechner B.E."/>
            <person name="Liimatainen K."/>
            <person name="Lipzen A."/>
            <person name="Lukacs Z."/>
            <person name="Mihaltcheva S."/>
            <person name="Morgado L.N."/>
            <person name="Niskanen T."/>
            <person name="Noordeloos M.E."/>
            <person name="Ohm R.A."/>
            <person name="Ortiz-Santana B."/>
            <person name="Ovrebo C."/>
            <person name="Racz N."/>
            <person name="Riley R."/>
            <person name="Savchenko A."/>
            <person name="Shiryaev A."/>
            <person name="Soop K."/>
            <person name="Spirin V."/>
            <person name="Szebenyi C."/>
            <person name="Tomsovsky M."/>
            <person name="Tulloss R.E."/>
            <person name="Uehling J."/>
            <person name="Grigoriev I.V."/>
            <person name="Vagvolgyi C."/>
            <person name="Papp T."/>
            <person name="Martin F.M."/>
            <person name="Miettinen O."/>
            <person name="Hibbett D.S."/>
            <person name="Nagy L.G."/>
        </authorList>
    </citation>
    <scope>NUCLEOTIDE SEQUENCE [LARGE SCALE GENOMIC DNA]</scope>
    <source>
        <strain evidence="2 3">OMC1185</strain>
    </source>
</reference>